<feature type="region of interest" description="Disordered" evidence="1">
    <location>
        <begin position="1"/>
        <end position="34"/>
    </location>
</feature>
<name>A0A6G0U6H7_APHGL</name>
<evidence type="ECO:0000313" key="2">
    <source>
        <dbReference type="EMBL" id="KAE9544728.1"/>
    </source>
</evidence>
<proteinExistence type="predicted"/>
<feature type="compositionally biased region" description="Basic and acidic residues" evidence="1">
    <location>
        <begin position="1"/>
        <end position="12"/>
    </location>
</feature>
<sequence length="175" mass="19988">MSRFLKSDDEPAKYTPRLMSDDNNKKYRSPSPFGAGPISYKTKFVQRGSLVDNAQIQRREITVPIDSKTFALKSARRPICVIMDIFSVASSRPSTRVRMYGNRNAKRIGIVRTTNTTITNKSIIHYKHYKIIVDIRTRNICSLNAELNRLFPIVDGLKLLLIFSEHLASRPPCMV</sequence>
<reference evidence="2 3" key="1">
    <citation type="submission" date="2019-08" db="EMBL/GenBank/DDBJ databases">
        <title>The genome of the soybean aphid Biotype 1, its phylome, world population structure and adaptation to the North American continent.</title>
        <authorList>
            <person name="Giordano R."/>
            <person name="Donthu R.K."/>
            <person name="Hernandez A.G."/>
            <person name="Wright C.L."/>
            <person name="Zimin A.V."/>
        </authorList>
    </citation>
    <scope>NUCLEOTIDE SEQUENCE [LARGE SCALE GENOMIC DNA]</scope>
    <source>
        <tissue evidence="2">Whole aphids</tissue>
    </source>
</reference>
<accession>A0A6G0U6H7</accession>
<dbReference type="AlphaFoldDB" id="A0A6G0U6H7"/>
<evidence type="ECO:0000256" key="1">
    <source>
        <dbReference type="SAM" id="MobiDB-lite"/>
    </source>
</evidence>
<protein>
    <submittedName>
        <fullName evidence="2">Uncharacterized protein</fullName>
    </submittedName>
</protein>
<keyword evidence="3" id="KW-1185">Reference proteome</keyword>
<comment type="caution">
    <text evidence="2">The sequence shown here is derived from an EMBL/GenBank/DDBJ whole genome shotgun (WGS) entry which is preliminary data.</text>
</comment>
<evidence type="ECO:0000313" key="3">
    <source>
        <dbReference type="Proteomes" id="UP000475862"/>
    </source>
</evidence>
<gene>
    <name evidence="2" type="ORF">AGLY_000270</name>
</gene>
<organism evidence="2 3">
    <name type="scientific">Aphis glycines</name>
    <name type="common">Soybean aphid</name>
    <dbReference type="NCBI Taxonomy" id="307491"/>
    <lineage>
        <taxon>Eukaryota</taxon>
        <taxon>Metazoa</taxon>
        <taxon>Ecdysozoa</taxon>
        <taxon>Arthropoda</taxon>
        <taxon>Hexapoda</taxon>
        <taxon>Insecta</taxon>
        <taxon>Pterygota</taxon>
        <taxon>Neoptera</taxon>
        <taxon>Paraneoptera</taxon>
        <taxon>Hemiptera</taxon>
        <taxon>Sternorrhyncha</taxon>
        <taxon>Aphidomorpha</taxon>
        <taxon>Aphidoidea</taxon>
        <taxon>Aphididae</taxon>
        <taxon>Aphidini</taxon>
        <taxon>Aphis</taxon>
        <taxon>Aphis</taxon>
    </lineage>
</organism>
<dbReference type="EMBL" id="VYZN01000001">
    <property type="protein sequence ID" value="KAE9544728.1"/>
    <property type="molecule type" value="Genomic_DNA"/>
</dbReference>
<dbReference type="Proteomes" id="UP000475862">
    <property type="component" value="Unassembled WGS sequence"/>
</dbReference>